<keyword evidence="1" id="KW-0812">Transmembrane</keyword>
<accession>A0A0R1P667</accession>
<dbReference type="PATRIC" id="fig|1423746.3.peg.330"/>
<keyword evidence="1" id="KW-1133">Transmembrane helix</keyword>
<evidence type="ECO:0000313" key="3">
    <source>
        <dbReference type="Proteomes" id="UP000051445"/>
    </source>
</evidence>
<evidence type="ECO:0000256" key="1">
    <source>
        <dbReference type="SAM" id="Phobius"/>
    </source>
</evidence>
<dbReference type="Pfam" id="PF16069">
    <property type="entry name" value="DUF4811"/>
    <property type="match status" value="1"/>
</dbReference>
<evidence type="ECO:0000313" key="2">
    <source>
        <dbReference type="EMBL" id="KRL28049.1"/>
    </source>
</evidence>
<protein>
    <recommendedName>
        <fullName evidence="4">DUF4811 domain-containing protein</fullName>
    </recommendedName>
</protein>
<feature type="transmembrane region" description="Helical" evidence="1">
    <location>
        <begin position="27"/>
        <end position="46"/>
    </location>
</feature>
<evidence type="ECO:0008006" key="4">
    <source>
        <dbReference type="Google" id="ProtNLM"/>
    </source>
</evidence>
<organism evidence="2 3">
    <name type="scientific">Limosilactobacillus frumenti DSM 13145</name>
    <dbReference type="NCBI Taxonomy" id="1423746"/>
    <lineage>
        <taxon>Bacteria</taxon>
        <taxon>Bacillati</taxon>
        <taxon>Bacillota</taxon>
        <taxon>Bacilli</taxon>
        <taxon>Lactobacillales</taxon>
        <taxon>Lactobacillaceae</taxon>
        <taxon>Limosilactobacillus</taxon>
    </lineage>
</organism>
<keyword evidence="1" id="KW-0472">Membrane</keyword>
<dbReference type="RefSeq" id="WP_057749158.1">
    <property type="nucleotide sequence ID" value="NZ_AZER01000013.1"/>
</dbReference>
<feature type="transmembrane region" description="Helical" evidence="1">
    <location>
        <begin position="5"/>
        <end position="21"/>
    </location>
</feature>
<comment type="caution">
    <text evidence="2">The sequence shown here is derived from an EMBL/GenBank/DDBJ whole genome shotgun (WGS) entry which is preliminary data.</text>
</comment>
<proteinExistence type="predicted"/>
<dbReference type="OrthoDB" id="2249491at2"/>
<keyword evidence="3" id="KW-1185">Reference proteome</keyword>
<dbReference type="STRING" id="1423746.FD27_GL000323"/>
<dbReference type="Proteomes" id="UP000051445">
    <property type="component" value="Unassembled WGS sequence"/>
</dbReference>
<gene>
    <name evidence="2" type="ORF">FD27_GL000323</name>
</gene>
<dbReference type="EMBL" id="AZER01000013">
    <property type="protein sequence ID" value="KRL28049.1"/>
    <property type="molecule type" value="Genomic_DNA"/>
</dbReference>
<dbReference type="InterPro" id="IPR032083">
    <property type="entry name" value="DUF4811"/>
</dbReference>
<name>A0A0R1P667_9LACO</name>
<reference evidence="2 3" key="1">
    <citation type="journal article" date="2015" name="Genome Announc.">
        <title>Expanding the biotechnology potential of lactobacilli through comparative genomics of 213 strains and associated genera.</title>
        <authorList>
            <person name="Sun Z."/>
            <person name="Harris H.M."/>
            <person name="McCann A."/>
            <person name="Guo C."/>
            <person name="Argimon S."/>
            <person name="Zhang W."/>
            <person name="Yang X."/>
            <person name="Jeffery I.B."/>
            <person name="Cooney J.C."/>
            <person name="Kagawa T.F."/>
            <person name="Liu W."/>
            <person name="Song Y."/>
            <person name="Salvetti E."/>
            <person name="Wrobel A."/>
            <person name="Rasinkangas P."/>
            <person name="Parkhill J."/>
            <person name="Rea M.C."/>
            <person name="O'Sullivan O."/>
            <person name="Ritari J."/>
            <person name="Douillard F.P."/>
            <person name="Paul Ross R."/>
            <person name="Yang R."/>
            <person name="Briner A.E."/>
            <person name="Felis G.E."/>
            <person name="de Vos W.M."/>
            <person name="Barrangou R."/>
            <person name="Klaenhammer T.R."/>
            <person name="Caufield P.W."/>
            <person name="Cui Y."/>
            <person name="Zhang H."/>
            <person name="O'Toole P.W."/>
        </authorList>
    </citation>
    <scope>NUCLEOTIDE SEQUENCE [LARGE SCALE GENOMIC DNA]</scope>
    <source>
        <strain evidence="2 3">DSM 13145</strain>
    </source>
</reference>
<sequence>MIIILMFISAMALFACVMFINHRPSRIVGTVIFGLLFVGSTTLMTLNYSHHFGMHTVTTTTTKTVYSAGGKLPLAIYQPIGNSGKDNVFIYKTSLKHSKTHHTQANEYTTSKMKFSNRQEPQLTTTETRWYFKNKFYKALYMWSGMDGTLIERTNVINYPQSYIKVTTGQAKQLQTKAGKAGDAMQHQAQVFVTNKVQAAMAKDPQMSAQQIQQVSRQAEQAFMSQMIKSQLK</sequence>
<dbReference type="AlphaFoldDB" id="A0A0R1P667"/>